<dbReference type="AlphaFoldDB" id="A0A444Z8M6"/>
<dbReference type="EMBL" id="SDMP01000015">
    <property type="protein sequence ID" value="RYR10526.1"/>
    <property type="molecule type" value="Genomic_DNA"/>
</dbReference>
<evidence type="ECO:0000313" key="1">
    <source>
        <dbReference type="EMBL" id="RYR10526.1"/>
    </source>
</evidence>
<organism evidence="1 2">
    <name type="scientific">Arachis hypogaea</name>
    <name type="common">Peanut</name>
    <dbReference type="NCBI Taxonomy" id="3818"/>
    <lineage>
        <taxon>Eukaryota</taxon>
        <taxon>Viridiplantae</taxon>
        <taxon>Streptophyta</taxon>
        <taxon>Embryophyta</taxon>
        <taxon>Tracheophyta</taxon>
        <taxon>Spermatophyta</taxon>
        <taxon>Magnoliopsida</taxon>
        <taxon>eudicotyledons</taxon>
        <taxon>Gunneridae</taxon>
        <taxon>Pentapetalae</taxon>
        <taxon>rosids</taxon>
        <taxon>fabids</taxon>
        <taxon>Fabales</taxon>
        <taxon>Fabaceae</taxon>
        <taxon>Papilionoideae</taxon>
        <taxon>50 kb inversion clade</taxon>
        <taxon>dalbergioids sensu lato</taxon>
        <taxon>Dalbergieae</taxon>
        <taxon>Pterocarpus clade</taxon>
        <taxon>Arachis</taxon>
    </lineage>
</organism>
<evidence type="ECO:0000313" key="2">
    <source>
        <dbReference type="Proteomes" id="UP000289738"/>
    </source>
</evidence>
<name>A0A444Z8M6_ARAHY</name>
<protein>
    <submittedName>
        <fullName evidence="1">Uncharacterized protein</fullName>
    </submittedName>
</protein>
<proteinExistence type="predicted"/>
<sequence length="139" mass="15377">MPCLRENLAPIYAFKSGTLSMAFNKAESTNQHCSRSNASPELGRFGLVLVDKGFLDVISRIKFGRLLRRCLRLRFGIVARQNAAVFDLDGPESPLVVHLGPRVLSDSPNQFGVPAHLPRCSLLRRHCCSTPTRACCNKP</sequence>
<accession>A0A444Z8M6</accession>
<reference evidence="1 2" key="1">
    <citation type="submission" date="2019-01" db="EMBL/GenBank/DDBJ databases">
        <title>Sequencing of cultivated peanut Arachis hypogaea provides insights into genome evolution and oil improvement.</title>
        <authorList>
            <person name="Chen X."/>
        </authorList>
    </citation>
    <scope>NUCLEOTIDE SEQUENCE [LARGE SCALE GENOMIC DNA]</scope>
    <source>
        <strain evidence="2">cv. Fuhuasheng</strain>
        <tissue evidence="1">Leaves</tissue>
    </source>
</reference>
<keyword evidence="2" id="KW-1185">Reference proteome</keyword>
<dbReference type="Proteomes" id="UP000289738">
    <property type="component" value="Chromosome B05"/>
</dbReference>
<gene>
    <name evidence="1" type="ORF">Ahy_B05g078950</name>
</gene>
<comment type="caution">
    <text evidence="1">The sequence shown here is derived from an EMBL/GenBank/DDBJ whole genome shotgun (WGS) entry which is preliminary data.</text>
</comment>